<reference evidence="10 11" key="1">
    <citation type="submission" date="2015-12" db="EMBL/GenBank/DDBJ databases">
        <authorList>
            <person name="Shamseldin A."/>
            <person name="Moawad H."/>
            <person name="Abd El-Rahim W.M."/>
            <person name="Sadowsky M.J."/>
        </authorList>
    </citation>
    <scope>NUCLEOTIDE SEQUENCE [LARGE SCALE GENOMIC DNA]</scope>
    <source>
        <strain evidence="10 11">DG5B</strain>
    </source>
</reference>
<keyword evidence="11" id="KW-1185">Reference proteome</keyword>
<keyword evidence="3 7" id="KW-1134">Transmembrane beta strand</keyword>
<dbReference type="AlphaFoldDB" id="A0A0U3JTG4"/>
<evidence type="ECO:0000313" key="11">
    <source>
        <dbReference type="Proteomes" id="UP000059542"/>
    </source>
</evidence>
<dbReference type="SUPFAM" id="SSF49464">
    <property type="entry name" value="Carboxypeptidase regulatory domain-like"/>
    <property type="match status" value="1"/>
</dbReference>
<dbReference type="SUPFAM" id="SSF56935">
    <property type="entry name" value="Porins"/>
    <property type="match status" value="1"/>
</dbReference>
<evidence type="ECO:0000256" key="2">
    <source>
        <dbReference type="ARBA" id="ARBA00022448"/>
    </source>
</evidence>
<keyword evidence="5 7" id="KW-0472">Membrane</keyword>
<evidence type="ECO:0000256" key="7">
    <source>
        <dbReference type="PROSITE-ProRule" id="PRU01360"/>
    </source>
</evidence>
<dbReference type="OrthoDB" id="9768177at2"/>
<feature type="chain" id="PRO_5006840411" evidence="8">
    <location>
        <begin position="22"/>
        <end position="1086"/>
    </location>
</feature>
<keyword evidence="2 7" id="KW-0813">Transport</keyword>
<feature type="signal peptide" evidence="8">
    <location>
        <begin position="1"/>
        <end position="21"/>
    </location>
</feature>
<keyword evidence="8" id="KW-0732">Signal</keyword>
<dbReference type="Pfam" id="PF13715">
    <property type="entry name" value="CarbopepD_reg_2"/>
    <property type="match status" value="1"/>
</dbReference>
<dbReference type="STRING" id="1411621.AUC43_01945"/>
<evidence type="ECO:0000256" key="4">
    <source>
        <dbReference type="ARBA" id="ARBA00022692"/>
    </source>
</evidence>
<feature type="domain" description="TonB-dependent receptor plug" evidence="9">
    <location>
        <begin position="118"/>
        <end position="226"/>
    </location>
</feature>
<dbReference type="GO" id="GO:0009279">
    <property type="term" value="C:cell outer membrane"/>
    <property type="evidence" value="ECO:0007669"/>
    <property type="project" value="UniProtKB-SubCell"/>
</dbReference>
<keyword evidence="4 7" id="KW-0812">Transmembrane</keyword>
<evidence type="ECO:0000256" key="5">
    <source>
        <dbReference type="ARBA" id="ARBA00023136"/>
    </source>
</evidence>
<evidence type="ECO:0000313" key="10">
    <source>
        <dbReference type="EMBL" id="ALW83967.1"/>
    </source>
</evidence>
<dbReference type="InterPro" id="IPR039426">
    <property type="entry name" value="TonB-dep_rcpt-like"/>
</dbReference>
<organism evidence="10 11">
    <name type="scientific">Hymenobacter sedentarius</name>
    <dbReference type="NCBI Taxonomy" id="1411621"/>
    <lineage>
        <taxon>Bacteria</taxon>
        <taxon>Pseudomonadati</taxon>
        <taxon>Bacteroidota</taxon>
        <taxon>Cytophagia</taxon>
        <taxon>Cytophagales</taxon>
        <taxon>Hymenobacteraceae</taxon>
        <taxon>Hymenobacter</taxon>
    </lineage>
</organism>
<dbReference type="RefSeq" id="WP_068189129.1">
    <property type="nucleotide sequence ID" value="NZ_CP013909.1"/>
</dbReference>
<evidence type="ECO:0000256" key="8">
    <source>
        <dbReference type="SAM" id="SignalP"/>
    </source>
</evidence>
<dbReference type="InterPro" id="IPR036942">
    <property type="entry name" value="Beta-barrel_TonB_sf"/>
</dbReference>
<dbReference type="InterPro" id="IPR023997">
    <property type="entry name" value="TonB-dep_OMP_SusC/RagA_CS"/>
</dbReference>
<evidence type="ECO:0000256" key="6">
    <source>
        <dbReference type="ARBA" id="ARBA00023237"/>
    </source>
</evidence>
<dbReference type="Gene3D" id="2.60.40.1120">
    <property type="entry name" value="Carboxypeptidase-like, regulatory domain"/>
    <property type="match status" value="1"/>
</dbReference>
<comment type="subcellular location">
    <subcellularLocation>
        <location evidence="1 7">Cell outer membrane</location>
        <topology evidence="1 7">Multi-pass membrane protein</topology>
    </subcellularLocation>
</comment>
<protein>
    <submittedName>
        <fullName evidence="10">SusC/RagA family TonB-linked outer membrane protein</fullName>
    </submittedName>
</protein>
<gene>
    <name evidence="10" type="ORF">AUC43_01945</name>
</gene>
<dbReference type="Gene3D" id="2.40.170.20">
    <property type="entry name" value="TonB-dependent receptor, beta-barrel domain"/>
    <property type="match status" value="1"/>
</dbReference>
<keyword evidence="6 7" id="KW-0998">Cell outer membrane</keyword>
<dbReference type="NCBIfam" id="TIGR04057">
    <property type="entry name" value="SusC_RagA_signa"/>
    <property type="match status" value="1"/>
</dbReference>
<name>A0A0U3JTG4_9BACT</name>
<dbReference type="InterPro" id="IPR008969">
    <property type="entry name" value="CarboxyPept-like_regulatory"/>
</dbReference>
<dbReference type="InterPro" id="IPR037066">
    <property type="entry name" value="Plug_dom_sf"/>
</dbReference>
<evidence type="ECO:0000256" key="3">
    <source>
        <dbReference type="ARBA" id="ARBA00022452"/>
    </source>
</evidence>
<evidence type="ECO:0000256" key="1">
    <source>
        <dbReference type="ARBA" id="ARBA00004571"/>
    </source>
</evidence>
<sequence length="1086" mass="117744">MKKHFLLLWLLLFGSIGLAMAQSRQIQGVVKSAEGEPLPGVTVLVEGTTNGSSTGGDGAYNITLPAASAATAKLRFSYVGFTSKEVTVGDQSTINVTLASDSKQLEDVVVIGYQEVQRRDVTGSVSSVGAQQIKDVPVNSAAEALTGRLAGVQLTSAEGTPGNANVQIRVRGGGSITQDNSPLYVVDGIQVENALSVISPQDIASVDVLKDASATAIYGARGANGVVIITTKKGRDGKVVVSYNGFAGVRQLARKLDLMKPADYVDYQFERAQSVGTAAGGINTFKTAFGSKNFLSDTLNRSRSAPFLDWQDQVFGRDAFQQTHNFSVAGGVKGTTYSLSLTDNHEDGIQRGSNYDRKLANFRFDTKASDKFSFGLNARFNNQETNGSGTSSALSTITSRLRNAVQFQPLAVPLAGALDPTQFDEDFFQQSSLVNPVIAIDNEYRLDRRRTTNLSGNVALTLVPGLVVRSTAGFDITDSRLETFNGRYSPTIRQVAGNYAALPFASLSTGVQTTINNSNVVSYTYKTGRHSLDGLLGQEIYQQQGTVQYIQTNFLPLDITARQAIANINQGVLPAGTVAQPNLPTTGEPVKSRLLSGFGRLNYTFADKYLATLTFRADGSSKYAPGNRVGYFPAASLAWRVSQEEFLKPLTVISDLKIRLSYGKAGNNRINDFSYLRLLSGGGGEYWLNHIRVGGANVPFLENPNLKWETTVSRNLGMDLALFNNRLQLTADVYYNTTQDLLVARPIPVITGYASQLQNIGSTSNRGLELQLSGTVMQTPDFTWTANFNTSFNRGRIEDLGGAPEIPGVYSGWASTAISQDFVARVGSPIGLMYGYVTDFDNGRKGFYTVDDFEGYNATTKAWTLKSGVASDVGVQGQTLAPGIIKLKDLNGDGIVNELDRTVIGNANPKLTGGFNQQFTYKGFDASVFLNFVYGNDVYNANKLEFTSAINPLSNMLALMNDRYRTIDANGAPITDPNTSRDLNQNAQIWQPTRQLFTHSWAIENGSFLRVNNVTLGYSLPKALISRAKLTQLRFYVTTNNLYTFTKYTGYDPEANTRRATGLTPGVDYAAYPRSRAFLFGVNLAL</sequence>
<dbReference type="KEGG" id="hyg:AUC43_01945"/>
<evidence type="ECO:0000259" key="9">
    <source>
        <dbReference type="Pfam" id="PF07715"/>
    </source>
</evidence>
<comment type="similarity">
    <text evidence="7">Belongs to the TonB-dependent receptor family.</text>
</comment>
<dbReference type="PROSITE" id="PS52016">
    <property type="entry name" value="TONB_DEPENDENT_REC_3"/>
    <property type="match status" value="1"/>
</dbReference>
<dbReference type="Gene3D" id="2.170.130.10">
    <property type="entry name" value="TonB-dependent receptor, plug domain"/>
    <property type="match status" value="1"/>
</dbReference>
<dbReference type="InterPro" id="IPR012910">
    <property type="entry name" value="Plug_dom"/>
</dbReference>
<accession>A0A0U3JTG4</accession>
<dbReference type="Proteomes" id="UP000059542">
    <property type="component" value="Chromosome"/>
</dbReference>
<dbReference type="Pfam" id="PF07715">
    <property type="entry name" value="Plug"/>
    <property type="match status" value="1"/>
</dbReference>
<dbReference type="EMBL" id="CP013909">
    <property type="protein sequence ID" value="ALW83967.1"/>
    <property type="molecule type" value="Genomic_DNA"/>
</dbReference>
<dbReference type="NCBIfam" id="TIGR04056">
    <property type="entry name" value="OMP_RagA_SusC"/>
    <property type="match status" value="1"/>
</dbReference>
<dbReference type="InterPro" id="IPR023996">
    <property type="entry name" value="TonB-dep_OMP_SusC/RagA"/>
</dbReference>
<proteinExistence type="inferred from homology"/>
<dbReference type="FunFam" id="2.170.130.10:FF:000008">
    <property type="entry name" value="SusC/RagA family TonB-linked outer membrane protein"/>
    <property type="match status" value="1"/>
</dbReference>